<organism evidence="1">
    <name type="scientific">marine sediment metagenome</name>
    <dbReference type="NCBI Taxonomy" id="412755"/>
    <lineage>
        <taxon>unclassified sequences</taxon>
        <taxon>metagenomes</taxon>
        <taxon>ecological metagenomes</taxon>
    </lineage>
</organism>
<feature type="non-terminal residue" evidence="1">
    <location>
        <position position="1"/>
    </location>
</feature>
<protein>
    <submittedName>
        <fullName evidence="1">Uncharacterized protein</fullName>
    </submittedName>
</protein>
<sequence length="262" mass="28217">DPSENIILAGSPASQSARVLEMIGRESGRFGPADIAIGVPDRGVAPFLAADLDDEGLDTFDPAGKSLCEHPLYGLLESYRGLVNEGTYGAVSAFLRNADVLARLEEGRGLGPRSVLEELDEFQNEYLPVSLEDMAARLCVRVIEEGRRGFGNLEGAVAFAREQVEAFEEGDLESAVRSFLQTVYAARMVNPGKPVDDEFMEAANLVDATLRELAGVPAGDAGITSGDGLDLLLERLGGQSCYPEREEAVIDLEGWLELPWND</sequence>
<proteinExistence type="predicted"/>
<gene>
    <name evidence="1" type="ORF">S01H1_48416</name>
</gene>
<dbReference type="EMBL" id="BARS01031093">
    <property type="protein sequence ID" value="GAG27858.1"/>
    <property type="molecule type" value="Genomic_DNA"/>
</dbReference>
<comment type="caution">
    <text evidence="1">The sequence shown here is derived from an EMBL/GenBank/DDBJ whole genome shotgun (WGS) entry which is preliminary data.</text>
</comment>
<reference evidence="1" key="1">
    <citation type="journal article" date="2014" name="Front. Microbiol.">
        <title>High frequency of phylogenetically diverse reductive dehalogenase-homologous genes in deep subseafloor sedimentary metagenomes.</title>
        <authorList>
            <person name="Kawai M."/>
            <person name="Futagami T."/>
            <person name="Toyoda A."/>
            <person name="Takaki Y."/>
            <person name="Nishi S."/>
            <person name="Hori S."/>
            <person name="Arai W."/>
            <person name="Tsubouchi T."/>
            <person name="Morono Y."/>
            <person name="Uchiyama I."/>
            <person name="Ito T."/>
            <person name="Fujiyama A."/>
            <person name="Inagaki F."/>
            <person name="Takami H."/>
        </authorList>
    </citation>
    <scope>NUCLEOTIDE SEQUENCE</scope>
    <source>
        <strain evidence="1">Expedition CK06-06</strain>
    </source>
</reference>
<feature type="non-terminal residue" evidence="1">
    <location>
        <position position="262"/>
    </location>
</feature>
<evidence type="ECO:0000313" key="1">
    <source>
        <dbReference type="EMBL" id="GAG27858.1"/>
    </source>
</evidence>
<name>X0WTM6_9ZZZZ</name>
<accession>X0WTM6</accession>
<dbReference type="AlphaFoldDB" id="X0WTM6"/>